<accession>A0AAQ4FJ30</accession>
<dbReference type="SUPFAM" id="SSF51445">
    <property type="entry name" value="(Trans)glycosidases"/>
    <property type="match status" value="1"/>
</dbReference>
<keyword evidence="4" id="KW-1185">Reference proteome</keyword>
<feature type="compositionally biased region" description="Low complexity" evidence="1">
    <location>
        <begin position="266"/>
        <end position="280"/>
    </location>
</feature>
<keyword evidence="2" id="KW-0472">Membrane</keyword>
<sequence length="621" mass="67188">MDKSERRVGGEAIGVDAKSILEPLAAFSTKCADERMGESEESRPGCEAGSVHRTHHDEGDGSKPKDSSRPHRTTLPGTHVRSDDEAVDEEVGMARQLPKSSTSNETPPKVKTKRQLDEGGRTRNSTNSGHSVPAPPVAGGAQRSKARHNEDNKALSSDHQAPPTGEASKSKMKQQMTKGSASTKPTIRTPANGSLQNLKGNSPTSLPKVTKKTVATTFIQQRDRNAAGENAEKPVDGGWLNIFRGASGASPGSPDVGGEEAGSRPGSGASSQSPVSSRSPAKSDLRVKRKPQVSQEAHDHQSDPQSSSNVQPYDTALSVQTREMETERRVEEGGGVGVEEAEGWWGWCTWFNVWLGLGVFGIVVVLPLGLVLLPDEGHIYPRGPTGNESGERTERTPRKPRAPLIPLYCTALVYYAATFVKGGTVELKLGAPWGTRALRDLHDASKAKHRNQTIDVYLTIGGSREDSFGIGDVITHDAKWPYFSESIRTLRTDFEGVNLDWNRPGDECSRHIGDDKLSRGLRSFISFLKKGEGLKVMLTVPPLLHLTEFYNLSALLPDLDFVVVATHKLRRPGVVACTGERVLAAAAFLSIREHFLKQVDAGSALRKFAYSISVGRSHLSL</sequence>
<feature type="compositionally biased region" description="Basic and acidic residues" evidence="1">
    <location>
        <begin position="55"/>
        <end position="69"/>
    </location>
</feature>
<keyword evidence="2" id="KW-1133">Transmembrane helix</keyword>
<feature type="compositionally biased region" description="Basic and acidic residues" evidence="1">
    <location>
        <begin position="221"/>
        <end position="235"/>
    </location>
</feature>
<protein>
    <recommendedName>
        <fullName evidence="5">Chitinase</fullName>
    </recommendedName>
</protein>
<gene>
    <name evidence="3" type="ORF">V5799_022915</name>
</gene>
<evidence type="ECO:0000313" key="4">
    <source>
        <dbReference type="Proteomes" id="UP001321473"/>
    </source>
</evidence>
<name>A0AAQ4FJ30_AMBAM</name>
<feature type="region of interest" description="Disordered" evidence="1">
    <location>
        <begin position="32"/>
        <end position="313"/>
    </location>
</feature>
<evidence type="ECO:0000256" key="1">
    <source>
        <dbReference type="SAM" id="MobiDB-lite"/>
    </source>
</evidence>
<feature type="region of interest" description="Disordered" evidence="1">
    <location>
        <begin position="379"/>
        <end position="398"/>
    </location>
</feature>
<dbReference type="EMBL" id="JARKHS020001943">
    <property type="protein sequence ID" value="KAK8787314.1"/>
    <property type="molecule type" value="Genomic_DNA"/>
</dbReference>
<feature type="transmembrane region" description="Helical" evidence="2">
    <location>
        <begin position="353"/>
        <end position="373"/>
    </location>
</feature>
<evidence type="ECO:0008006" key="5">
    <source>
        <dbReference type="Google" id="ProtNLM"/>
    </source>
</evidence>
<reference evidence="3 4" key="1">
    <citation type="journal article" date="2023" name="Arcadia Sci">
        <title>De novo assembly of a long-read Amblyomma americanum tick genome.</title>
        <authorList>
            <person name="Chou S."/>
            <person name="Poskanzer K.E."/>
            <person name="Rollins M."/>
            <person name="Thuy-Boun P.S."/>
        </authorList>
    </citation>
    <scope>NUCLEOTIDE SEQUENCE [LARGE SCALE GENOMIC DNA]</scope>
    <source>
        <strain evidence="3">F_SG_1</strain>
        <tissue evidence="3">Salivary glands</tissue>
    </source>
</reference>
<feature type="compositionally biased region" description="Polar residues" evidence="1">
    <location>
        <begin position="303"/>
        <end position="313"/>
    </location>
</feature>
<keyword evidence="2" id="KW-0812">Transmembrane</keyword>
<feature type="compositionally biased region" description="Basic and acidic residues" evidence="1">
    <location>
        <begin position="32"/>
        <end position="44"/>
    </location>
</feature>
<evidence type="ECO:0000313" key="3">
    <source>
        <dbReference type="EMBL" id="KAK8787314.1"/>
    </source>
</evidence>
<feature type="compositionally biased region" description="Polar residues" evidence="1">
    <location>
        <begin position="173"/>
        <end position="220"/>
    </location>
</feature>
<organism evidence="3 4">
    <name type="scientific">Amblyomma americanum</name>
    <name type="common">Lone star tick</name>
    <dbReference type="NCBI Taxonomy" id="6943"/>
    <lineage>
        <taxon>Eukaryota</taxon>
        <taxon>Metazoa</taxon>
        <taxon>Ecdysozoa</taxon>
        <taxon>Arthropoda</taxon>
        <taxon>Chelicerata</taxon>
        <taxon>Arachnida</taxon>
        <taxon>Acari</taxon>
        <taxon>Parasitiformes</taxon>
        <taxon>Ixodida</taxon>
        <taxon>Ixodoidea</taxon>
        <taxon>Ixodidae</taxon>
        <taxon>Amblyomminae</taxon>
        <taxon>Amblyomma</taxon>
    </lineage>
</organism>
<proteinExistence type="predicted"/>
<dbReference type="Gene3D" id="3.20.20.80">
    <property type="entry name" value="Glycosidases"/>
    <property type="match status" value="1"/>
</dbReference>
<dbReference type="InterPro" id="IPR017853">
    <property type="entry name" value="GH"/>
</dbReference>
<comment type="caution">
    <text evidence="3">The sequence shown here is derived from an EMBL/GenBank/DDBJ whole genome shotgun (WGS) entry which is preliminary data.</text>
</comment>
<dbReference type="Proteomes" id="UP001321473">
    <property type="component" value="Unassembled WGS sequence"/>
</dbReference>
<dbReference type="AlphaFoldDB" id="A0AAQ4FJ30"/>
<evidence type="ECO:0000256" key="2">
    <source>
        <dbReference type="SAM" id="Phobius"/>
    </source>
</evidence>